<gene>
    <name evidence="7" type="primary">LOC111100052</name>
</gene>
<feature type="region of interest" description="Disordered" evidence="3">
    <location>
        <begin position="566"/>
        <end position="585"/>
    </location>
</feature>
<dbReference type="PROSITE" id="PS50158">
    <property type="entry name" value="ZF_CCHC"/>
    <property type="match status" value="1"/>
</dbReference>
<dbReference type="InterPro" id="IPR036397">
    <property type="entry name" value="RNaseH_sf"/>
</dbReference>
<dbReference type="PANTHER" id="PTHR47331">
    <property type="entry name" value="PHD-TYPE DOMAIN-CONTAINING PROTEIN"/>
    <property type="match status" value="1"/>
</dbReference>
<evidence type="ECO:0000259" key="4">
    <source>
        <dbReference type="PROSITE" id="PS50158"/>
    </source>
</evidence>
<dbReference type="PANTHER" id="PTHR47331:SF1">
    <property type="entry name" value="GAG-LIKE PROTEIN"/>
    <property type="match status" value="1"/>
</dbReference>
<dbReference type="InterPro" id="IPR043128">
    <property type="entry name" value="Rev_trsase/Diguanyl_cyclase"/>
</dbReference>
<dbReference type="CDD" id="cd01644">
    <property type="entry name" value="RT_pepA17"/>
    <property type="match status" value="1"/>
</dbReference>
<keyword evidence="1" id="KW-0863">Zinc-finger</keyword>
<dbReference type="Pfam" id="PF17921">
    <property type="entry name" value="Integrase_H2C2"/>
    <property type="match status" value="1"/>
</dbReference>
<feature type="coiled-coil region" evidence="2">
    <location>
        <begin position="149"/>
        <end position="187"/>
    </location>
</feature>
<dbReference type="InterPro" id="IPR005312">
    <property type="entry name" value="DUF1759"/>
</dbReference>
<dbReference type="RefSeq" id="XP_022287350.1">
    <property type="nucleotide sequence ID" value="XM_022431642.1"/>
</dbReference>
<dbReference type="Pfam" id="PF00078">
    <property type="entry name" value="RVT_1"/>
    <property type="match status" value="1"/>
</dbReference>
<dbReference type="InterPro" id="IPR012337">
    <property type="entry name" value="RNaseH-like_sf"/>
</dbReference>
<dbReference type="InterPro" id="IPR001584">
    <property type="entry name" value="Integrase_cat-core"/>
</dbReference>
<dbReference type="Gene3D" id="4.10.60.10">
    <property type="entry name" value="Zinc finger, CCHC-type"/>
    <property type="match status" value="1"/>
</dbReference>
<dbReference type="Proteomes" id="UP000694844">
    <property type="component" value="Chromosome 6"/>
</dbReference>
<dbReference type="Gene3D" id="1.10.340.70">
    <property type="match status" value="1"/>
</dbReference>
<dbReference type="Pfam" id="PF05380">
    <property type="entry name" value="Peptidase_A17"/>
    <property type="match status" value="1"/>
</dbReference>
<dbReference type="PROSITE" id="PS50994">
    <property type="entry name" value="INTEGRASE"/>
    <property type="match status" value="1"/>
</dbReference>
<evidence type="ECO:0000259" key="5">
    <source>
        <dbReference type="PROSITE" id="PS50994"/>
    </source>
</evidence>
<dbReference type="InterPro" id="IPR040676">
    <property type="entry name" value="DUF5641"/>
</dbReference>
<evidence type="ECO:0000313" key="7">
    <source>
        <dbReference type="RefSeq" id="XP_022287350.1"/>
    </source>
</evidence>
<protein>
    <submittedName>
        <fullName evidence="7">Uncharacterized protein LOC111100052</fullName>
    </submittedName>
</protein>
<sequence length="1960" mass="225440">MSVHGGEEEHVQRDRALSEKGKVYKLELYEQSFKSLKQSVTQIKRLILENKTENREEIRKKYSKWLQNYEHFLLLFEQTVIGCKDQQEKDEVVKSHYDYDVFLMNFKREVEEFFSRQESVKYETQNETKRDARSHKSRSSASSSISFEKLKEEQRIAELETRKASLKKRKELEIAKLELKLKEEELDLDTDIAISNAKSEVLQKFEFNSELSDLVESEHGEAEESTPRRFLLKPSPRIASAREEAELGSELSIQERPLNPNAKSFIPKDADAMQSVVQYLRRPIPEIKKFGGNPLEYRRFIRQFHNKVVINTKDDDERLNYLEQMTYGEAYKVVSGYSHMTGDKGYQAAMKQLEERYGDNELIVTSFIKKVLEWPTIKDAKMLDEFALFLLECQNASESIDSVCILDYADNIKKLMSKLPVYLHDRWRSVILKIKDSKRRVQFSDFVTFVKTEAKKSNDPIYGVVSLSGIPRTNIDKGHKRTVASVNLIGESESTGMLESVCDYCGSSSHSLKECRRFQEVSLQERYSFMRSKGLCYGCLKKGHMTRKCRNRLKCSTCSRSHPTVLHDPTRLPSNSSNSKKEQNYNNSSTLIIDQPTTSYFKESANVSACCDNGAGDQSCAMAIIPVRIKLKDKSHSIVTYAFFDTGSSVTFCSENLMRQLGASGKKCNITLNTLGESYQLSSHVVKGLQISNLDMTEFIDLPKVYTKDKMPVNHDHIPTKEEILRWPHLSNIELPNVTAERGLLIGSNVPDAFAPYEVISGPSGSPHATKTRIGWIVWNILREIHAEARDVNKVTIEQYCECDMKLEELVKTSINYDFPERAIEEKREHSVEDKSFLKQVGESLSHENGHYSIGLPFRDNSVNLPNNMIQGQQRLESLKKKMMKNHQFRSDYIKFMNNLFESDFAEPVPEMQLQRDDGRVWYLPHHAVYHAKKPGKIRVVFDCSATFMGVSLNSQLLQGPDLTNSLLGVLIRFRQERIAVQGDIEAMFHQVIVPEKDRDCLRFLWWKDGNMDVEPKHYRMKVHIFGATSSPTCCNYALQRTAEEYGNDYDPGVSAAIMRNMYVDDCLSSVDTEEKARSLIRNLTTLCKQGGFRLTKWLSNSAEVLKSVPEENRAKDIKKLSLNDETLIERALGVYWFVEDDSLGFQIHLKDQPKTRRGILSVVSSIYDPLGIVAPFVMTAKTLLQELCKDGIGWDEEIDGIRLQNWNNWLAQVKYLENVKIERCYKPENFGCILSYQLHCFADASMLGMGIVIYLRISDSLGKVHCSFVMGKSRVAPLKTLTIPRMELTAATLAVKLSKLVDDQLEFPIEKIHFWTDSMSVLRYIANTKMRFQTFVANRLAVIHTYTTLDQWHYVNTKENPADCASRGVSVVSKFMDYQPWLKGPQFLWKPENSWNMKCDIEADNDLLENDVEVKKCVNTVLMCSPSEGIDRVLEYFSDWKRLKTTVGWLLKAKDNLRKIVKQKREIREKMMTSGISREKILQMENMDRKVRVREIKNPKEIPNLNSDTLKRAEEALVAYVQRQHYANELKDLSAENGHVKRSSQLSRLDPIIHDGILKVGGRLEKLDVPFVSKHQMIIPKNSVLARMIAVDAHRSTGHLGKNSTLAVIREKFWIPGVSSLLKSLMSKCVICRRYQSFPLQQKMANLPPERLETDDPPFTRVGMDYFGPFELKRGRSVVKRYGVILTCLNTRAVHLEISYSLDTDSCIDAVRRFIARRGKPKFIRSDNGTNLVGAERELREAINKWNTSHIQTHLLQTGIDWTFNPPAASHFGGVWERLIRSVRKVLFSVLHEQTIHLDDEGLGTLFCEVEAILNGRPLTPASDDPSDLSVLTPNHLLLLRHGETCPPGTFLQTDNYVRRRWRQIQYLADVFWSRWMKQYLPLLQSRQKWLKRERNVKEGDLVLIVENGPRNSWNLGRVLDVQMDRHNIVRVVKVKTVSSILTRPITKLCLLLESDIKN</sequence>
<feature type="compositionally biased region" description="Polar residues" evidence="3">
    <location>
        <begin position="572"/>
        <end position="585"/>
    </location>
</feature>
<evidence type="ECO:0000256" key="1">
    <source>
        <dbReference type="PROSITE-ProRule" id="PRU00047"/>
    </source>
</evidence>
<evidence type="ECO:0000313" key="6">
    <source>
        <dbReference type="Proteomes" id="UP000694844"/>
    </source>
</evidence>
<feature type="domain" description="Integrase catalytic" evidence="5">
    <location>
        <begin position="1655"/>
        <end position="1843"/>
    </location>
</feature>
<feature type="region of interest" description="Disordered" evidence="3">
    <location>
        <begin position="243"/>
        <end position="265"/>
    </location>
</feature>
<dbReference type="Pfam" id="PF03564">
    <property type="entry name" value="DUF1759"/>
    <property type="match status" value="1"/>
</dbReference>
<dbReference type="Pfam" id="PF18701">
    <property type="entry name" value="DUF5641"/>
    <property type="match status" value="1"/>
</dbReference>
<dbReference type="Gene3D" id="3.30.420.10">
    <property type="entry name" value="Ribonuclease H-like superfamily/Ribonuclease H"/>
    <property type="match status" value="1"/>
</dbReference>
<reference evidence="7" key="1">
    <citation type="submission" date="2025-08" db="UniProtKB">
        <authorList>
            <consortium name="RefSeq"/>
        </authorList>
    </citation>
    <scope>IDENTIFICATION</scope>
    <source>
        <tissue evidence="7">Whole sample</tissue>
    </source>
</reference>
<dbReference type="InterPro" id="IPR043502">
    <property type="entry name" value="DNA/RNA_pol_sf"/>
</dbReference>
<dbReference type="InterPro" id="IPR000477">
    <property type="entry name" value="RT_dom"/>
</dbReference>
<feature type="domain" description="CCHC-type" evidence="4">
    <location>
        <begin position="536"/>
        <end position="551"/>
    </location>
</feature>
<dbReference type="SUPFAM" id="SSF53098">
    <property type="entry name" value="Ribonuclease H-like"/>
    <property type="match status" value="1"/>
</dbReference>
<keyword evidence="1" id="KW-0862">Zinc</keyword>
<dbReference type="GO" id="GO:0015074">
    <property type="term" value="P:DNA integration"/>
    <property type="evidence" value="ECO:0007669"/>
    <property type="project" value="InterPro"/>
</dbReference>
<dbReference type="InterPro" id="IPR001878">
    <property type="entry name" value="Znf_CCHC"/>
</dbReference>
<name>A0A8B8A868_CRAVI</name>
<dbReference type="SUPFAM" id="SSF56672">
    <property type="entry name" value="DNA/RNA polymerases"/>
    <property type="match status" value="1"/>
</dbReference>
<feature type="region of interest" description="Disordered" evidence="3">
    <location>
        <begin position="124"/>
        <end position="146"/>
    </location>
</feature>
<dbReference type="OrthoDB" id="10054042at2759"/>
<dbReference type="InterPro" id="IPR008042">
    <property type="entry name" value="Retrotrans_Pao"/>
</dbReference>
<proteinExistence type="predicted"/>
<dbReference type="Gene3D" id="3.10.10.10">
    <property type="entry name" value="HIV Type 1 Reverse Transcriptase, subunit A, domain 1"/>
    <property type="match status" value="1"/>
</dbReference>
<keyword evidence="2" id="KW-0175">Coiled coil</keyword>
<dbReference type="Gene3D" id="3.30.70.270">
    <property type="match status" value="1"/>
</dbReference>
<accession>A0A8B8A868</accession>
<evidence type="ECO:0000256" key="3">
    <source>
        <dbReference type="SAM" id="MobiDB-lite"/>
    </source>
</evidence>
<keyword evidence="1" id="KW-0479">Metal-binding</keyword>
<dbReference type="SMART" id="SM00343">
    <property type="entry name" value="ZnF_C2HC"/>
    <property type="match status" value="2"/>
</dbReference>
<dbReference type="InterPro" id="IPR041588">
    <property type="entry name" value="Integrase_H2C2"/>
</dbReference>
<dbReference type="GO" id="GO:0008270">
    <property type="term" value="F:zinc ion binding"/>
    <property type="evidence" value="ECO:0007669"/>
    <property type="project" value="UniProtKB-KW"/>
</dbReference>
<keyword evidence="6" id="KW-1185">Reference proteome</keyword>
<dbReference type="GeneID" id="111100052"/>
<dbReference type="KEGG" id="cvn:111100052"/>
<dbReference type="GO" id="GO:0003676">
    <property type="term" value="F:nucleic acid binding"/>
    <property type="evidence" value="ECO:0007669"/>
    <property type="project" value="InterPro"/>
</dbReference>
<organism evidence="6 7">
    <name type="scientific">Crassostrea virginica</name>
    <name type="common">Eastern oyster</name>
    <dbReference type="NCBI Taxonomy" id="6565"/>
    <lineage>
        <taxon>Eukaryota</taxon>
        <taxon>Metazoa</taxon>
        <taxon>Spiralia</taxon>
        <taxon>Lophotrochozoa</taxon>
        <taxon>Mollusca</taxon>
        <taxon>Bivalvia</taxon>
        <taxon>Autobranchia</taxon>
        <taxon>Pteriomorphia</taxon>
        <taxon>Ostreida</taxon>
        <taxon>Ostreoidea</taxon>
        <taxon>Ostreidae</taxon>
        <taxon>Crassostrea</taxon>
    </lineage>
</organism>
<evidence type="ECO:0000256" key="2">
    <source>
        <dbReference type="SAM" id="Coils"/>
    </source>
</evidence>